<dbReference type="EMBL" id="LKCN02000012">
    <property type="protein sequence ID" value="RCI10515.1"/>
    <property type="molecule type" value="Genomic_DNA"/>
</dbReference>
<proteinExistence type="predicted"/>
<feature type="compositionally biased region" description="Basic and acidic residues" evidence="1">
    <location>
        <begin position="253"/>
        <end position="268"/>
    </location>
</feature>
<feature type="region of interest" description="Disordered" evidence="1">
    <location>
        <begin position="1"/>
        <end position="39"/>
    </location>
</feature>
<comment type="caution">
    <text evidence="2">The sequence shown here is derived from an EMBL/GenBank/DDBJ whole genome shotgun (WGS) entry which is preliminary data.</text>
</comment>
<accession>A0A367L7X2</accession>
<organism evidence="2 3">
    <name type="scientific">Ophiocordyceps polyrhachis-furcata BCC 54312</name>
    <dbReference type="NCBI Taxonomy" id="1330021"/>
    <lineage>
        <taxon>Eukaryota</taxon>
        <taxon>Fungi</taxon>
        <taxon>Dikarya</taxon>
        <taxon>Ascomycota</taxon>
        <taxon>Pezizomycotina</taxon>
        <taxon>Sordariomycetes</taxon>
        <taxon>Hypocreomycetidae</taxon>
        <taxon>Hypocreales</taxon>
        <taxon>Ophiocordycipitaceae</taxon>
        <taxon>Ophiocordyceps</taxon>
    </lineage>
</organism>
<feature type="compositionally biased region" description="Basic residues" evidence="1">
    <location>
        <begin position="190"/>
        <end position="211"/>
    </location>
</feature>
<gene>
    <name evidence="2" type="ORF">L249_4348</name>
</gene>
<dbReference type="Proteomes" id="UP000253664">
    <property type="component" value="Unassembled WGS sequence"/>
</dbReference>
<sequence length="278" mass="31933">MTTSMSLPQHQRAKKKKTSQPRHSRQDMNIPIDDTNRNPQVLTREQNLRLARLALVRRQLHHPQLGPQLGRVLIVAKVRLRRVRPRKPLHLLERLLVELEGQVEGLGDGLVGDVIVSVDLRTQGRMKKKKKEEEDGGQLLKGEVKLMGGAPSRRSYPAAGTTHATNSLDNLPLLILDNLDSPQALAAEKKKSKRQRKRPQRQERRKKKTHDTKREAPFRHVRRVRLTRQLIQFVSHRQPGNRIISHQQSKKKSAAESKGKKRTNEKTHLPSHQGPHHQ</sequence>
<protein>
    <submittedName>
        <fullName evidence="2">Uncharacterized protein</fullName>
    </submittedName>
</protein>
<feature type="region of interest" description="Disordered" evidence="1">
    <location>
        <begin position="186"/>
        <end position="278"/>
    </location>
</feature>
<evidence type="ECO:0000313" key="2">
    <source>
        <dbReference type="EMBL" id="RCI10515.1"/>
    </source>
</evidence>
<feature type="compositionally biased region" description="Basic residues" evidence="1">
    <location>
        <begin position="11"/>
        <end position="23"/>
    </location>
</feature>
<evidence type="ECO:0000313" key="3">
    <source>
        <dbReference type="Proteomes" id="UP000253664"/>
    </source>
</evidence>
<name>A0A367L7X2_9HYPO</name>
<reference evidence="2 3" key="1">
    <citation type="journal article" date="2015" name="BMC Genomics">
        <title>Insights from the genome of Ophiocordyceps polyrhachis-furcata to pathogenicity and host specificity in insect fungi.</title>
        <authorList>
            <person name="Wichadakul D."/>
            <person name="Kobmoo N."/>
            <person name="Ingsriswang S."/>
            <person name="Tangphatsornruang S."/>
            <person name="Chantasingh D."/>
            <person name="Luangsa-ard J.J."/>
            <person name="Eurwilaichitr L."/>
        </authorList>
    </citation>
    <scope>NUCLEOTIDE SEQUENCE [LARGE SCALE GENOMIC DNA]</scope>
    <source>
        <strain evidence="2 3">BCC 54312</strain>
    </source>
</reference>
<dbReference type="AlphaFoldDB" id="A0A367L7X2"/>
<keyword evidence="3" id="KW-1185">Reference proteome</keyword>
<evidence type="ECO:0000256" key="1">
    <source>
        <dbReference type="SAM" id="MobiDB-lite"/>
    </source>
</evidence>